<gene>
    <name evidence="1" type="ORF">PMEA_00021696</name>
</gene>
<evidence type="ECO:0000313" key="2">
    <source>
        <dbReference type="Proteomes" id="UP001159428"/>
    </source>
</evidence>
<name>A0AAU9VT13_9CNID</name>
<keyword evidence="2" id="KW-1185">Reference proteome</keyword>
<organism evidence="1 2">
    <name type="scientific">Pocillopora meandrina</name>
    <dbReference type="NCBI Taxonomy" id="46732"/>
    <lineage>
        <taxon>Eukaryota</taxon>
        <taxon>Metazoa</taxon>
        <taxon>Cnidaria</taxon>
        <taxon>Anthozoa</taxon>
        <taxon>Hexacorallia</taxon>
        <taxon>Scleractinia</taxon>
        <taxon>Astrocoeniina</taxon>
        <taxon>Pocilloporidae</taxon>
        <taxon>Pocillopora</taxon>
    </lineage>
</organism>
<reference evidence="1 2" key="1">
    <citation type="submission" date="2022-05" db="EMBL/GenBank/DDBJ databases">
        <authorList>
            <consortium name="Genoscope - CEA"/>
            <person name="William W."/>
        </authorList>
    </citation>
    <scope>NUCLEOTIDE SEQUENCE [LARGE SCALE GENOMIC DNA]</scope>
</reference>
<evidence type="ECO:0000313" key="1">
    <source>
        <dbReference type="EMBL" id="CAH3038443.1"/>
    </source>
</evidence>
<dbReference type="EMBL" id="CALNXJ010000004">
    <property type="protein sequence ID" value="CAH3038443.1"/>
    <property type="molecule type" value="Genomic_DNA"/>
</dbReference>
<accession>A0AAU9VT13</accession>
<proteinExistence type="predicted"/>
<dbReference type="Proteomes" id="UP001159428">
    <property type="component" value="Unassembled WGS sequence"/>
</dbReference>
<protein>
    <recommendedName>
        <fullName evidence="3">LAGLIDADG endonuclease</fullName>
    </recommendedName>
</protein>
<sequence>MLPEFELMIDDSLGFTISVYGWLLSEDHEIHTTNLRSVCNITVSELLRNINSLHICPGVELFELSRNIVHHLIPKSIDPLFIDNDGDVNSFPHKEYWRTHSCTVLFEHGEQCSSCYQYSHRSELIHKAKEKLNEPAHLFSPVSQTAPQRIKLTLQMQWLKCAELLGRGSHFLHLTHL</sequence>
<dbReference type="AlphaFoldDB" id="A0AAU9VT13"/>
<evidence type="ECO:0008006" key="3">
    <source>
        <dbReference type="Google" id="ProtNLM"/>
    </source>
</evidence>
<comment type="caution">
    <text evidence="1">The sequence shown here is derived from an EMBL/GenBank/DDBJ whole genome shotgun (WGS) entry which is preliminary data.</text>
</comment>